<protein>
    <recommendedName>
        <fullName evidence="5">Lipoprotein</fullName>
    </recommendedName>
</protein>
<evidence type="ECO:0000256" key="2">
    <source>
        <dbReference type="SAM" id="SignalP"/>
    </source>
</evidence>
<proteinExistence type="predicted"/>
<keyword evidence="2" id="KW-0732">Signal</keyword>
<reference evidence="3 4" key="1">
    <citation type="submission" date="2017-06" db="EMBL/GenBank/DDBJ databases">
        <title>Complete Genome Sequence of the Soil Carbazole-Degrading Bacterium Nocardioides aromaticivorans IC177.</title>
        <authorList>
            <person name="Vejarano F."/>
            <person name="Suzuki-Minakuchi C."/>
            <person name="Ohtsubo Y."/>
            <person name="Tsuda M."/>
            <person name="Okada K."/>
            <person name="Nojiri H."/>
        </authorList>
    </citation>
    <scope>NUCLEOTIDE SEQUENCE [LARGE SCALE GENOMIC DNA]</scope>
    <source>
        <strain evidence="3 4">IC177</strain>
    </source>
</reference>
<dbReference type="PROSITE" id="PS51257">
    <property type="entry name" value="PROKAR_LIPOPROTEIN"/>
    <property type="match status" value="1"/>
</dbReference>
<dbReference type="Gene3D" id="2.60.40.1890">
    <property type="entry name" value="PCu(A)C copper chaperone"/>
    <property type="match status" value="1"/>
</dbReference>
<evidence type="ECO:0000256" key="1">
    <source>
        <dbReference type="SAM" id="MobiDB-lite"/>
    </source>
</evidence>
<dbReference type="Proteomes" id="UP000662818">
    <property type="component" value="Chromosome"/>
</dbReference>
<dbReference type="RefSeq" id="WP_207006746.1">
    <property type="nucleotide sequence ID" value="NZ_CP022295.1"/>
</dbReference>
<sequence length="216" mass="22101">MPHLRPTAIAGLLLALVPAAATLSSCGFDYPTDRVNTIAAGANNRDHSVDALGIRVLATAKGEGRLIGALSNNYDDDASLESVSSPDGTARAADFKAIEVAGRGTVNLAEVDPIDLTGDFTAGDVISLDLTFSTGETVSLDVPVVKNCFQYTQVPTPEAAQSEAAESEDTDGEDTEGEAAEAGAEEEAHAGESHEEEGGDATFNCADVAPAPEGAH</sequence>
<evidence type="ECO:0000313" key="3">
    <source>
        <dbReference type="EMBL" id="QSR27982.1"/>
    </source>
</evidence>
<organism evidence="3 4">
    <name type="scientific">Nocardioides aromaticivorans</name>
    <dbReference type="NCBI Taxonomy" id="200618"/>
    <lineage>
        <taxon>Bacteria</taxon>
        <taxon>Bacillati</taxon>
        <taxon>Actinomycetota</taxon>
        <taxon>Actinomycetes</taxon>
        <taxon>Propionibacteriales</taxon>
        <taxon>Nocardioidaceae</taxon>
        <taxon>Nocardioides</taxon>
    </lineage>
</organism>
<gene>
    <name evidence="3" type="ORF">CFH99_20370</name>
</gene>
<name>A0ABX7PQK9_9ACTN</name>
<feature type="region of interest" description="Disordered" evidence="1">
    <location>
        <begin position="156"/>
        <end position="216"/>
    </location>
</feature>
<dbReference type="SUPFAM" id="SSF110087">
    <property type="entry name" value="DR1885-like metal-binding protein"/>
    <property type="match status" value="1"/>
</dbReference>
<keyword evidence="4" id="KW-1185">Reference proteome</keyword>
<dbReference type="InterPro" id="IPR036182">
    <property type="entry name" value="PCuAC_sf"/>
</dbReference>
<evidence type="ECO:0008006" key="5">
    <source>
        <dbReference type="Google" id="ProtNLM"/>
    </source>
</evidence>
<evidence type="ECO:0000313" key="4">
    <source>
        <dbReference type="Proteomes" id="UP000662818"/>
    </source>
</evidence>
<feature type="chain" id="PRO_5045423440" description="Lipoprotein" evidence="2">
    <location>
        <begin position="22"/>
        <end position="216"/>
    </location>
</feature>
<feature type="compositionally biased region" description="Acidic residues" evidence="1">
    <location>
        <begin position="165"/>
        <end position="185"/>
    </location>
</feature>
<accession>A0ABX7PQK9</accession>
<feature type="signal peptide" evidence="2">
    <location>
        <begin position="1"/>
        <end position="21"/>
    </location>
</feature>
<dbReference type="EMBL" id="CP022295">
    <property type="protein sequence ID" value="QSR27982.1"/>
    <property type="molecule type" value="Genomic_DNA"/>
</dbReference>